<feature type="domain" description="CCHC-type" evidence="2">
    <location>
        <begin position="229"/>
        <end position="245"/>
    </location>
</feature>
<feature type="compositionally biased region" description="Basic and acidic residues" evidence="1">
    <location>
        <begin position="40"/>
        <end position="56"/>
    </location>
</feature>
<feature type="non-terminal residue" evidence="3">
    <location>
        <position position="1"/>
    </location>
</feature>
<sequence>MEAMKEFKDLVGKGLDQVGKGLDTVQKDTKSVNAKQGWRNRREERRERHGWKGEEPKGDELDMSKYKIVSFLGNCKLEVYVDWEPKFVRLVTLDFCDYALVWWTQMFEDIKRGIKDLCEDWVALKKMMIDRLYQGFRNVEEYKKKMEIDLMRAQIKESEEAIIAWFLHGLNREIQDVVDLQHYSTLDELVHQNIKVKMKIRRRSVSRKAYKGEITTTPTPNAPRTSSIKCFKCLGKDHIASQCPNRTTMILRDNGEVESESSHREQSFSTDVETSNDESNYEEDLLMVRRLMSSQISDVAKTQRENIFHSRCLILGNLCSMIIDCGSYVNVATQRLVRKLDLPTFAHPWPYKLQWLSDKGELLVDKKVEVATHLFLGRSWQFYKEVIHDGVTNKFTFIHLAKRIVLKPLSLRK</sequence>
<keyword evidence="4" id="KW-1185">Reference proteome</keyword>
<dbReference type="GO" id="GO:0003676">
    <property type="term" value="F:nucleic acid binding"/>
    <property type="evidence" value="ECO:0007669"/>
    <property type="project" value="InterPro"/>
</dbReference>
<feature type="region of interest" description="Disordered" evidence="1">
    <location>
        <begin position="255"/>
        <end position="277"/>
    </location>
</feature>
<evidence type="ECO:0000313" key="4">
    <source>
        <dbReference type="Proteomes" id="UP000257109"/>
    </source>
</evidence>
<dbReference type="EMBL" id="QJKJ01000168">
    <property type="protein sequence ID" value="RDY13946.1"/>
    <property type="molecule type" value="Genomic_DNA"/>
</dbReference>
<dbReference type="SMART" id="SM00343">
    <property type="entry name" value="ZnF_C2HC"/>
    <property type="match status" value="1"/>
</dbReference>
<comment type="caution">
    <text evidence="3">The sequence shown here is derived from an EMBL/GenBank/DDBJ whole genome shotgun (WGS) entry which is preliminary data.</text>
</comment>
<evidence type="ECO:0000259" key="2">
    <source>
        <dbReference type="SMART" id="SM00343"/>
    </source>
</evidence>
<dbReference type="PANTHER" id="PTHR35046:SF9">
    <property type="entry name" value="RNA-DIRECTED DNA POLYMERASE"/>
    <property type="match status" value="1"/>
</dbReference>
<dbReference type="OrthoDB" id="1747743at2759"/>
<reference evidence="3" key="1">
    <citation type="submission" date="2018-05" db="EMBL/GenBank/DDBJ databases">
        <title>Draft genome of Mucuna pruriens seed.</title>
        <authorList>
            <person name="Nnadi N.E."/>
            <person name="Vos R."/>
            <person name="Hasami M.H."/>
            <person name="Devisetty U.K."/>
            <person name="Aguiy J.C."/>
        </authorList>
    </citation>
    <scope>NUCLEOTIDE SEQUENCE [LARGE SCALE GENOMIC DNA]</scope>
    <source>
        <strain evidence="3">JCA_2017</strain>
    </source>
</reference>
<feature type="region of interest" description="Disordered" evidence="1">
    <location>
        <begin position="26"/>
        <end position="56"/>
    </location>
</feature>
<accession>A0A371IFV8</accession>
<gene>
    <name evidence="3" type="ORF">CR513_01068</name>
</gene>
<evidence type="ECO:0000256" key="1">
    <source>
        <dbReference type="SAM" id="MobiDB-lite"/>
    </source>
</evidence>
<dbReference type="AlphaFoldDB" id="A0A371IFV8"/>
<dbReference type="Proteomes" id="UP000257109">
    <property type="component" value="Unassembled WGS sequence"/>
</dbReference>
<evidence type="ECO:0000313" key="3">
    <source>
        <dbReference type="EMBL" id="RDY13946.1"/>
    </source>
</evidence>
<proteinExistence type="predicted"/>
<dbReference type="SUPFAM" id="SSF57756">
    <property type="entry name" value="Retrovirus zinc finger-like domains"/>
    <property type="match status" value="1"/>
</dbReference>
<organism evidence="3 4">
    <name type="scientific">Mucuna pruriens</name>
    <name type="common">Velvet bean</name>
    <name type="synonym">Dolichos pruriens</name>
    <dbReference type="NCBI Taxonomy" id="157652"/>
    <lineage>
        <taxon>Eukaryota</taxon>
        <taxon>Viridiplantae</taxon>
        <taxon>Streptophyta</taxon>
        <taxon>Embryophyta</taxon>
        <taxon>Tracheophyta</taxon>
        <taxon>Spermatophyta</taxon>
        <taxon>Magnoliopsida</taxon>
        <taxon>eudicotyledons</taxon>
        <taxon>Gunneridae</taxon>
        <taxon>Pentapetalae</taxon>
        <taxon>rosids</taxon>
        <taxon>fabids</taxon>
        <taxon>Fabales</taxon>
        <taxon>Fabaceae</taxon>
        <taxon>Papilionoideae</taxon>
        <taxon>50 kb inversion clade</taxon>
        <taxon>NPAAA clade</taxon>
        <taxon>indigoferoid/millettioid clade</taxon>
        <taxon>Phaseoleae</taxon>
        <taxon>Mucuna</taxon>
    </lineage>
</organism>
<protein>
    <recommendedName>
        <fullName evidence="2">CCHC-type domain-containing protein</fullName>
    </recommendedName>
</protein>
<name>A0A371IFV8_MUCPR</name>
<dbReference type="InterPro" id="IPR001878">
    <property type="entry name" value="Znf_CCHC"/>
</dbReference>
<dbReference type="InterPro" id="IPR036875">
    <property type="entry name" value="Znf_CCHC_sf"/>
</dbReference>
<dbReference type="GO" id="GO:0008270">
    <property type="term" value="F:zinc ion binding"/>
    <property type="evidence" value="ECO:0007669"/>
    <property type="project" value="InterPro"/>
</dbReference>
<dbReference type="PANTHER" id="PTHR35046">
    <property type="entry name" value="ZINC KNUCKLE (CCHC-TYPE) FAMILY PROTEIN"/>
    <property type="match status" value="1"/>
</dbReference>